<comment type="caution">
    <text evidence="1">The sequence shown here is derived from an EMBL/GenBank/DDBJ whole genome shotgun (WGS) entry which is preliminary data.</text>
</comment>
<organism evidence="1 2">
    <name type="scientific">Pelagicoccus mobilis</name>
    <dbReference type="NCBI Taxonomy" id="415221"/>
    <lineage>
        <taxon>Bacteria</taxon>
        <taxon>Pseudomonadati</taxon>
        <taxon>Verrucomicrobiota</taxon>
        <taxon>Opitutia</taxon>
        <taxon>Puniceicoccales</taxon>
        <taxon>Pelagicoccaceae</taxon>
        <taxon>Pelagicoccus</taxon>
    </lineage>
</organism>
<evidence type="ECO:0008006" key="3">
    <source>
        <dbReference type="Google" id="ProtNLM"/>
    </source>
</evidence>
<evidence type="ECO:0000313" key="1">
    <source>
        <dbReference type="EMBL" id="MBK1880607.1"/>
    </source>
</evidence>
<protein>
    <recommendedName>
        <fullName evidence="3">Zinc ribbon domain-containing protein</fullName>
    </recommendedName>
</protein>
<dbReference type="Proteomes" id="UP000617628">
    <property type="component" value="Unassembled WGS sequence"/>
</dbReference>
<dbReference type="EMBL" id="JAENIL010000103">
    <property type="protein sequence ID" value="MBK1880607.1"/>
    <property type="molecule type" value="Genomic_DNA"/>
</dbReference>
<proteinExistence type="predicted"/>
<evidence type="ECO:0000313" key="2">
    <source>
        <dbReference type="Proteomes" id="UP000617628"/>
    </source>
</evidence>
<accession>A0A934S1G9</accession>
<feature type="non-terminal residue" evidence="1">
    <location>
        <position position="78"/>
    </location>
</feature>
<name>A0A934S1G9_9BACT</name>
<sequence length="78" mass="8125">MATYVYETIPQSPDEKPERFEIQQSMKDDALTSHPETGQPVKRVISGGYGFSVIGSTQSAPAPSSGGGCCGGSCGCDH</sequence>
<reference evidence="1" key="1">
    <citation type="submission" date="2021-01" db="EMBL/GenBank/DDBJ databases">
        <title>Modified the classification status of verrucomicrobia.</title>
        <authorList>
            <person name="Feng X."/>
        </authorList>
    </citation>
    <scope>NUCLEOTIDE SEQUENCE</scope>
    <source>
        <strain evidence="1">KCTC 13126</strain>
    </source>
</reference>
<dbReference type="RefSeq" id="WP_200359756.1">
    <property type="nucleotide sequence ID" value="NZ_JAENIL010000103.1"/>
</dbReference>
<keyword evidence="2" id="KW-1185">Reference proteome</keyword>
<gene>
    <name evidence="1" type="ORF">JIN87_27220</name>
</gene>
<dbReference type="AlphaFoldDB" id="A0A934S1G9"/>